<feature type="domain" description="Glycosyl transferase family 1" evidence="1">
    <location>
        <begin position="236"/>
        <end position="398"/>
    </location>
</feature>
<gene>
    <name evidence="2" type="ORF">Q8X39_00325</name>
</gene>
<dbReference type="PANTHER" id="PTHR12526">
    <property type="entry name" value="GLYCOSYLTRANSFERASE"/>
    <property type="match status" value="1"/>
</dbReference>
<dbReference type="EMBL" id="JAUZEE010000001">
    <property type="protein sequence ID" value="MDP4299066.1"/>
    <property type="molecule type" value="Genomic_DNA"/>
</dbReference>
<sequence length="429" mass="47905">MIGFFWFFYELGDVVRILVSAFAIRPNVGSEHGVGWNWVVELAKDGHSVDILTDTSRVLDVERGILKLGLERVRVHGYRPICLRFVPLRAGTAQLLYSAWQYGLFFYARALHLKFSFDVAIHATYGVFRTPSFLGLLGIPFIFGPVGGAEDAPWKLKKPLPISSKLFECLRAIANRLSWFNPFLHLSWLSATLILAKTQQTKLFLPPYARAKTEVYPEIGINFDVDARLFELSERIASNVIDILYVGRLLGWKGGYLVIDAFARILDIYPKARLTIVGDGSEGEWLKMRAQSLGIDESISWIPHLPQADLFGIYRRCNCFLFPSLHDSSGNVVLEAMSFGLPVVCLDLGGPATLVDSSCSIVVPVKNLSSEDIAKKLAESVVSIYSNEESRLVMSKSAILRAHAFTWKGRVIGALNLLQSKMLRGPHEL</sequence>
<dbReference type="EC" id="2.4.-.-" evidence="2"/>
<protein>
    <submittedName>
        <fullName evidence="2">Glycosyltransferase family 4 protein</fullName>
        <ecNumber evidence="2">2.4.-.-</ecNumber>
    </submittedName>
</protein>
<dbReference type="SUPFAM" id="SSF53756">
    <property type="entry name" value="UDP-Glycosyltransferase/glycogen phosphorylase"/>
    <property type="match status" value="1"/>
</dbReference>
<keyword evidence="3" id="KW-1185">Reference proteome</keyword>
<keyword evidence="2" id="KW-0328">Glycosyltransferase</keyword>
<keyword evidence="2" id="KW-0808">Transferase</keyword>
<evidence type="ECO:0000259" key="1">
    <source>
        <dbReference type="Pfam" id="PF00534"/>
    </source>
</evidence>
<dbReference type="Pfam" id="PF00534">
    <property type="entry name" value="Glycos_transf_1"/>
    <property type="match status" value="1"/>
</dbReference>
<proteinExistence type="predicted"/>
<accession>A0ABT9FY49</accession>
<organism evidence="2 3">
    <name type="scientific">Leptothrix discophora</name>
    <dbReference type="NCBI Taxonomy" id="89"/>
    <lineage>
        <taxon>Bacteria</taxon>
        <taxon>Pseudomonadati</taxon>
        <taxon>Pseudomonadota</taxon>
        <taxon>Betaproteobacteria</taxon>
        <taxon>Burkholderiales</taxon>
        <taxon>Sphaerotilaceae</taxon>
        <taxon>Leptothrix</taxon>
    </lineage>
</organism>
<dbReference type="Proteomes" id="UP001235760">
    <property type="component" value="Unassembled WGS sequence"/>
</dbReference>
<dbReference type="RefSeq" id="WP_305747638.1">
    <property type="nucleotide sequence ID" value="NZ_JAUZEE010000001.1"/>
</dbReference>
<dbReference type="GO" id="GO:0016757">
    <property type="term" value="F:glycosyltransferase activity"/>
    <property type="evidence" value="ECO:0007669"/>
    <property type="project" value="UniProtKB-KW"/>
</dbReference>
<reference evidence="2 3" key="1">
    <citation type="submission" date="2023-08" db="EMBL/GenBank/DDBJ databases">
        <authorList>
            <person name="Roldan D.M."/>
            <person name="Menes R.J."/>
        </authorList>
    </citation>
    <scope>NUCLEOTIDE SEQUENCE [LARGE SCALE GENOMIC DNA]</scope>
    <source>
        <strain evidence="2 3">CCM 2812</strain>
    </source>
</reference>
<comment type="caution">
    <text evidence="2">The sequence shown here is derived from an EMBL/GenBank/DDBJ whole genome shotgun (WGS) entry which is preliminary data.</text>
</comment>
<evidence type="ECO:0000313" key="3">
    <source>
        <dbReference type="Proteomes" id="UP001235760"/>
    </source>
</evidence>
<dbReference type="Gene3D" id="3.40.50.2000">
    <property type="entry name" value="Glycogen Phosphorylase B"/>
    <property type="match status" value="1"/>
</dbReference>
<evidence type="ECO:0000313" key="2">
    <source>
        <dbReference type="EMBL" id="MDP4299066.1"/>
    </source>
</evidence>
<name>A0ABT9FY49_LEPDI</name>
<dbReference type="InterPro" id="IPR001296">
    <property type="entry name" value="Glyco_trans_1"/>
</dbReference>
<dbReference type="CDD" id="cd03801">
    <property type="entry name" value="GT4_PimA-like"/>
    <property type="match status" value="1"/>
</dbReference>